<dbReference type="Gene3D" id="2.20.200.10">
    <property type="entry name" value="Outer membrane efflux proteins (OEP)"/>
    <property type="match status" value="1"/>
</dbReference>
<evidence type="ECO:0000256" key="1">
    <source>
        <dbReference type="ARBA" id="ARBA00007613"/>
    </source>
</evidence>
<keyword evidence="3" id="KW-1185">Reference proteome</keyword>
<dbReference type="Proteomes" id="UP000450676">
    <property type="component" value="Unassembled WGS sequence"/>
</dbReference>
<dbReference type="InterPro" id="IPR003423">
    <property type="entry name" value="OMP_efflux"/>
</dbReference>
<dbReference type="Gene3D" id="1.20.1600.10">
    <property type="entry name" value="Outer membrane efflux proteins (OEP)"/>
    <property type="match status" value="1"/>
</dbReference>
<reference evidence="2 3" key="1">
    <citation type="submission" date="2019-12" db="EMBL/GenBank/DDBJ databases">
        <title>Novel species isolated from a subtropical stream in China.</title>
        <authorList>
            <person name="Lu H."/>
        </authorList>
    </citation>
    <scope>NUCLEOTIDE SEQUENCE [LARGE SCALE GENOMIC DNA]</scope>
    <source>
        <strain evidence="2 3">FT127W</strain>
    </source>
</reference>
<dbReference type="InterPro" id="IPR010131">
    <property type="entry name" value="MdtP/NodT-like"/>
</dbReference>
<dbReference type="EMBL" id="WWCU01000134">
    <property type="protein sequence ID" value="MYN11518.1"/>
    <property type="molecule type" value="Genomic_DNA"/>
</dbReference>
<dbReference type="PANTHER" id="PTHR30203:SF32">
    <property type="entry name" value="CATION EFFLUX SYSTEM PROTEIN CUSC"/>
    <property type="match status" value="1"/>
</dbReference>
<evidence type="ECO:0000313" key="2">
    <source>
        <dbReference type="EMBL" id="MYN11518.1"/>
    </source>
</evidence>
<dbReference type="AlphaFoldDB" id="A0A7X4KQN0"/>
<dbReference type="Pfam" id="PF02321">
    <property type="entry name" value="OEP"/>
    <property type="match status" value="1"/>
</dbReference>
<evidence type="ECO:0000313" key="3">
    <source>
        <dbReference type="Proteomes" id="UP000450676"/>
    </source>
</evidence>
<sequence length="132" mass="13306">ADAGVTAGWQPDVSGGARHALAAGQAQFEASVASMDAARLAVAAEVVRNYIELRGAQARRAIAQANLDSQDSTRRLTGWRVQAGLLTSLEEQQAVSASAQAAAQVAAFDASVAQLGHGLALLCGLAPAALAA</sequence>
<dbReference type="SUPFAM" id="SSF56954">
    <property type="entry name" value="Outer membrane efflux proteins (OEP)"/>
    <property type="match status" value="1"/>
</dbReference>
<comment type="caution">
    <text evidence="2">The sequence shown here is derived from an EMBL/GenBank/DDBJ whole genome shotgun (WGS) entry which is preliminary data.</text>
</comment>
<dbReference type="RefSeq" id="WP_161075761.1">
    <property type="nucleotide sequence ID" value="NZ_WWCU01000134.1"/>
</dbReference>
<organism evidence="2 3">
    <name type="scientific">Pseudoduganella aquatica</name>
    <dbReference type="NCBI Taxonomy" id="2660641"/>
    <lineage>
        <taxon>Bacteria</taxon>
        <taxon>Pseudomonadati</taxon>
        <taxon>Pseudomonadota</taxon>
        <taxon>Betaproteobacteria</taxon>
        <taxon>Burkholderiales</taxon>
        <taxon>Oxalobacteraceae</taxon>
        <taxon>Telluria group</taxon>
        <taxon>Pseudoduganella</taxon>
    </lineage>
</organism>
<feature type="non-terminal residue" evidence="2">
    <location>
        <position position="132"/>
    </location>
</feature>
<name>A0A7X4KQN0_9BURK</name>
<protein>
    <submittedName>
        <fullName evidence="2">TolC family protein</fullName>
    </submittedName>
</protein>
<dbReference type="GO" id="GO:0015562">
    <property type="term" value="F:efflux transmembrane transporter activity"/>
    <property type="evidence" value="ECO:0007669"/>
    <property type="project" value="InterPro"/>
</dbReference>
<dbReference type="PANTHER" id="PTHR30203">
    <property type="entry name" value="OUTER MEMBRANE CATION EFFLUX PROTEIN"/>
    <property type="match status" value="1"/>
</dbReference>
<comment type="similarity">
    <text evidence="1">Belongs to the outer membrane factor (OMF) (TC 1.B.17) family.</text>
</comment>
<accession>A0A7X4KQN0</accession>
<feature type="non-terminal residue" evidence="2">
    <location>
        <position position="1"/>
    </location>
</feature>
<gene>
    <name evidence="2" type="ORF">GTP77_29925</name>
</gene>
<proteinExistence type="inferred from homology"/>